<dbReference type="AlphaFoldDB" id="A0A7K6H496"/>
<dbReference type="InterPro" id="IPR008978">
    <property type="entry name" value="HSP20-like_chaperone"/>
</dbReference>
<evidence type="ECO:0000256" key="6">
    <source>
        <dbReference type="ARBA" id="ARBA00022782"/>
    </source>
</evidence>
<evidence type="ECO:0000256" key="1">
    <source>
        <dbReference type="ARBA" id="ARBA00001979"/>
    </source>
</evidence>
<comment type="subcellular location">
    <subcellularLocation>
        <location evidence="2">Cell projection</location>
        <location evidence="2">Cilium</location>
        <location evidence="2">Flagellum</location>
    </subcellularLocation>
    <subcellularLocation>
        <location evidence="3">Cytoplasm</location>
        <location evidence="3">Cytoskeleton</location>
        <location evidence="3">Microtubule organizing center</location>
        <location evidence="3">Centrosome</location>
    </subcellularLocation>
</comment>
<evidence type="ECO:0000313" key="13">
    <source>
        <dbReference type="EMBL" id="NWV70419.1"/>
    </source>
</evidence>
<dbReference type="GO" id="GO:0030154">
    <property type="term" value="P:cell differentiation"/>
    <property type="evidence" value="ECO:0007669"/>
    <property type="project" value="UniProtKB-KW"/>
</dbReference>
<dbReference type="PROSITE" id="PS01031">
    <property type="entry name" value="SHSP"/>
    <property type="match status" value="1"/>
</dbReference>
<accession>A0A7K6H496</accession>
<evidence type="ECO:0000256" key="5">
    <source>
        <dbReference type="ARBA" id="ARBA00022473"/>
    </source>
</evidence>
<comment type="function">
    <text evidence="1">Component of the outer dense fibers (ODF) of spermatozoa. ODF are filamentous structures located on the outside of the axoneme in the midpiece and principal piece of the mammalian sperm tail and may help to maintain the passive elastic structures and elastic recoil of the sperm tail.</text>
</comment>
<dbReference type="PANTHER" id="PTHR17125">
    <property type="entry name" value="OUTER DENSE FIBER PROTEIN 1"/>
    <property type="match status" value="1"/>
</dbReference>
<proteinExistence type="inferred from homology"/>
<evidence type="ECO:0000256" key="4">
    <source>
        <dbReference type="ARBA" id="ARBA00019020"/>
    </source>
</evidence>
<dbReference type="SUPFAM" id="SSF49764">
    <property type="entry name" value="HSP20-like chaperones"/>
    <property type="match status" value="1"/>
</dbReference>
<comment type="similarity">
    <text evidence="10 11">Belongs to the small heat shock protein (HSP20) family.</text>
</comment>
<dbReference type="GO" id="GO:0005813">
    <property type="term" value="C:centrosome"/>
    <property type="evidence" value="ECO:0007669"/>
    <property type="project" value="UniProtKB-SubCell"/>
</dbReference>
<sequence length="83" mass="9282">SRMRRLGLMLNSCHDPCHVALVDVKGFEPCEVSVTVRDGKVTVTGEHTDEHCTALTRTCNVRKFMQEFCLPPGVEEDEVSYGL</sequence>
<evidence type="ECO:0000256" key="10">
    <source>
        <dbReference type="PROSITE-ProRule" id="PRU00285"/>
    </source>
</evidence>
<evidence type="ECO:0000256" key="3">
    <source>
        <dbReference type="ARBA" id="ARBA00004300"/>
    </source>
</evidence>
<keyword evidence="9" id="KW-0966">Cell projection</keyword>
<dbReference type="Pfam" id="PF00011">
    <property type="entry name" value="HSP20"/>
    <property type="match status" value="1"/>
</dbReference>
<name>A0A7K6H496_9PASS</name>
<evidence type="ECO:0000256" key="8">
    <source>
        <dbReference type="ARBA" id="ARBA00022871"/>
    </source>
</evidence>
<dbReference type="EMBL" id="VZRP01019853">
    <property type="protein sequence ID" value="NWV70419.1"/>
    <property type="molecule type" value="Genomic_DNA"/>
</dbReference>
<evidence type="ECO:0000313" key="14">
    <source>
        <dbReference type="Proteomes" id="UP000564407"/>
    </source>
</evidence>
<gene>
    <name evidence="13" type="primary">Odf1</name>
    <name evidence="13" type="ORF">MALELE_R08052</name>
</gene>
<evidence type="ECO:0000256" key="9">
    <source>
        <dbReference type="ARBA" id="ARBA00023069"/>
    </source>
</evidence>
<keyword evidence="6" id="KW-0221">Differentiation</keyword>
<keyword evidence="5" id="KW-0217">Developmental protein</keyword>
<dbReference type="Gene3D" id="2.60.40.790">
    <property type="match status" value="1"/>
</dbReference>
<keyword evidence="7" id="KW-0282">Flagellum</keyword>
<keyword evidence="8" id="KW-0744">Spermatogenesis</keyword>
<dbReference type="GO" id="GO:0099513">
    <property type="term" value="C:polymeric cytoskeletal fiber"/>
    <property type="evidence" value="ECO:0007669"/>
    <property type="project" value="InterPro"/>
</dbReference>
<evidence type="ECO:0000256" key="2">
    <source>
        <dbReference type="ARBA" id="ARBA00004230"/>
    </source>
</evidence>
<dbReference type="Proteomes" id="UP000564407">
    <property type="component" value="Unassembled WGS sequence"/>
</dbReference>
<feature type="domain" description="SHSP" evidence="12">
    <location>
        <begin position="1"/>
        <end position="83"/>
    </location>
</feature>
<dbReference type="GO" id="GO:0031514">
    <property type="term" value="C:motile cilium"/>
    <property type="evidence" value="ECO:0007669"/>
    <property type="project" value="UniProtKB-SubCell"/>
</dbReference>
<dbReference type="InterPro" id="IPR002068">
    <property type="entry name" value="A-crystallin/Hsp20_dom"/>
</dbReference>
<evidence type="ECO:0000256" key="11">
    <source>
        <dbReference type="RuleBase" id="RU003616"/>
    </source>
</evidence>
<reference evidence="13 14" key="1">
    <citation type="submission" date="2019-09" db="EMBL/GenBank/DDBJ databases">
        <title>Bird 10,000 Genomes (B10K) Project - Family phase.</title>
        <authorList>
            <person name="Zhang G."/>
        </authorList>
    </citation>
    <scope>NUCLEOTIDE SEQUENCE [LARGE SCALE GENOMIC DNA]</scope>
    <source>
        <strain evidence="13">B10K-DU-029-44</strain>
        <tissue evidence="13">Heart</tissue>
    </source>
</reference>
<feature type="non-terminal residue" evidence="13">
    <location>
        <position position="83"/>
    </location>
</feature>
<evidence type="ECO:0000259" key="12">
    <source>
        <dbReference type="PROSITE" id="PS01031"/>
    </source>
</evidence>
<keyword evidence="9" id="KW-0969">Cilium</keyword>
<dbReference type="InterPro" id="IPR037389">
    <property type="entry name" value="ODFP"/>
</dbReference>
<feature type="non-terminal residue" evidence="13">
    <location>
        <position position="1"/>
    </location>
</feature>
<comment type="caution">
    <text evidence="13">The sequence shown here is derived from an EMBL/GenBank/DDBJ whole genome shotgun (WGS) entry which is preliminary data.</text>
</comment>
<protein>
    <recommendedName>
        <fullName evidence="4">Outer dense fiber protein 1</fullName>
    </recommendedName>
</protein>
<dbReference type="GO" id="GO:0007283">
    <property type="term" value="P:spermatogenesis"/>
    <property type="evidence" value="ECO:0007669"/>
    <property type="project" value="UniProtKB-KW"/>
</dbReference>
<keyword evidence="14" id="KW-1185">Reference proteome</keyword>
<dbReference type="PANTHER" id="PTHR17125:SF2">
    <property type="entry name" value="OUTER DENSE FIBER PROTEIN 1"/>
    <property type="match status" value="1"/>
</dbReference>
<organism evidence="13 14">
    <name type="scientific">Malurus elegans</name>
    <name type="common">Red-winged fairywren</name>
    <dbReference type="NCBI Taxonomy" id="720584"/>
    <lineage>
        <taxon>Eukaryota</taxon>
        <taxon>Metazoa</taxon>
        <taxon>Chordata</taxon>
        <taxon>Craniata</taxon>
        <taxon>Vertebrata</taxon>
        <taxon>Euteleostomi</taxon>
        <taxon>Archelosauria</taxon>
        <taxon>Archosauria</taxon>
        <taxon>Dinosauria</taxon>
        <taxon>Saurischia</taxon>
        <taxon>Theropoda</taxon>
        <taxon>Coelurosauria</taxon>
        <taxon>Aves</taxon>
        <taxon>Neognathae</taxon>
        <taxon>Neoaves</taxon>
        <taxon>Telluraves</taxon>
        <taxon>Australaves</taxon>
        <taxon>Passeriformes</taxon>
        <taxon>Meliphagoidea</taxon>
        <taxon>Maluridae</taxon>
        <taxon>Malurus</taxon>
    </lineage>
</organism>
<evidence type="ECO:0000256" key="7">
    <source>
        <dbReference type="ARBA" id="ARBA00022846"/>
    </source>
</evidence>